<name>A0ACB7EPB0_NIBAL</name>
<reference evidence="1" key="1">
    <citation type="submission" date="2020-04" db="EMBL/GenBank/DDBJ databases">
        <title>A chromosome-scale assembly and high-density genetic map of the yellow drum (Nibea albiflora) genome.</title>
        <authorList>
            <person name="Xu D."/>
            <person name="Zhang W."/>
            <person name="Chen R."/>
            <person name="Tan P."/>
            <person name="Wang L."/>
            <person name="Song H."/>
            <person name="Tian L."/>
            <person name="Zhu Q."/>
            <person name="Wang B."/>
        </authorList>
    </citation>
    <scope>NUCLEOTIDE SEQUENCE</scope>
    <source>
        <strain evidence="1">ZJHYS-2018</strain>
    </source>
</reference>
<accession>A0ACB7EPB0</accession>
<evidence type="ECO:0000313" key="2">
    <source>
        <dbReference type="Proteomes" id="UP000805704"/>
    </source>
</evidence>
<keyword evidence="2" id="KW-1185">Reference proteome</keyword>
<feature type="non-terminal residue" evidence="1">
    <location>
        <position position="262"/>
    </location>
</feature>
<comment type="caution">
    <text evidence="1">The sequence shown here is derived from an EMBL/GenBank/DDBJ whole genome shotgun (WGS) entry which is preliminary data.</text>
</comment>
<dbReference type="EMBL" id="CM024791">
    <property type="protein sequence ID" value="KAG8004042.1"/>
    <property type="molecule type" value="Genomic_DNA"/>
</dbReference>
<dbReference type="Proteomes" id="UP000805704">
    <property type="component" value="Chromosome 3"/>
</dbReference>
<proteinExistence type="predicted"/>
<sequence>MHREQGAPLCRDELCSTQNQHNDISISSYVAGCSVQTAGVGVVPRALVQEEYSGLGMAECKVHKAGDSVSAELVLQKALDREKQAVITMTLTALDGGSPPKSGNSQLVVTVLDINDNIPIFSEALYKTKIPENTPVGTIVMAVNATDADEGLNSEIVYSLRSKDQDHVLDIFEIERQTGVIKVKGNIDFEDKKAFEIRVEARDKGQPPMSAHCKVLVEVVDINDNAPEITVTSLHTTVKEDASVGTVVALVSILDKDGGKNG</sequence>
<evidence type="ECO:0000313" key="1">
    <source>
        <dbReference type="EMBL" id="KAG8004042.1"/>
    </source>
</evidence>
<protein>
    <submittedName>
        <fullName evidence="1">Protocadherin gamma-C3</fullName>
    </submittedName>
</protein>
<organism evidence="1 2">
    <name type="scientific">Nibea albiflora</name>
    <name type="common">Yellow drum</name>
    <name type="synonym">Corvina albiflora</name>
    <dbReference type="NCBI Taxonomy" id="240163"/>
    <lineage>
        <taxon>Eukaryota</taxon>
        <taxon>Metazoa</taxon>
        <taxon>Chordata</taxon>
        <taxon>Craniata</taxon>
        <taxon>Vertebrata</taxon>
        <taxon>Euteleostomi</taxon>
        <taxon>Actinopterygii</taxon>
        <taxon>Neopterygii</taxon>
        <taxon>Teleostei</taxon>
        <taxon>Neoteleostei</taxon>
        <taxon>Acanthomorphata</taxon>
        <taxon>Eupercaria</taxon>
        <taxon>Sciaenidae</taxon>
        <taxon>Nibea</taxon>
    </lineage>
</organism>
<gene>
    <name evidence="1" type="primary">PCDHGC3</name>
    <name evidence="1" type="ORF">GBF38_008116</name>
</gene>